<dbReference type="InterPro" id="IPR035093">
    <property type="entry name" value="RelE/ParE_toxin_dom_sf"/>
</dbReference>
<proteinExistence type="predicted"/>
<dbReference type="Pfam" id="PF05016">
    <property type="entry name" value="ParE_toxin"/>
    <property type="match status" value="1"/>
</dbReference>
<evidence type="ECO:0000313" key="2">
    <source>
        <dbReference type="EMBL" id="AFK02635.1"/>
    </source>
</evidence>
<dbReference type="SUPFAM" id="SSF143011">
    <property type="entry name" value="RelE-like"/>
    <property type="match status" value="1"/>
</dbReference>
<dbReference type="EMBL" id="CP002961">
    <property type="protein sequence ID" value="AFK02635.1"/>
    <property type="molecule type" value="Genomic_DNA"/>
</dbReference>
<name>A0ABM5MZM7_EMTOG</name>
<dbReference type="InterPro" id="IPR052747">
    <property type="entry name" value="TA_system_RelE_toxin"/>
</dbReference>
<dbReference type="InterPro" id="IPR007712">
    <property type="entry name" value="RelE/ParE_toxin"/>
</dbReference>
<keyword evidence="3" id="KW-1185">Reference proteome</keyword>
<reference evidence="2 3" key="1">
    <citation type="submission" date="2011-07" db="EMBL/GenBank/DDBJ databases">
        <title>The complete genome of chromosome of Emticicia oligotrophica DSM 17448.</title>
        <authorList>
            <consortium name="US DOE Joint Genome Institute (JGI-PGF)"/>
            <person name="Lucas S."/>
            <person name="Han J."/>
            <person name="Lapidus A."/>
            <person name="Bruce D."/>
            <person name="Goodwin L."/>
            <person name="Pitluck S."/>
            <person name="Peters L."/>
            <person name="Kyrpides N."/>
            <person name="Mavromatis K."/>
            <person name="Ivanova N."/>
            <person name="Ovchinnikova G."/>
            <person name="Teshima H."/>
            <person name="Detter J.C."/>
            <person name="Tapia R."/>
            <person name="Han C."/>
            <person name="Land M."/>
            <person name="Hauser L."/>
            <person name="Markowitz V."/>
            <person name="Cheng J.-F."/>
            <person name="Hugenholtz P."/>
            <person name="Woyke T."/>
            <person name="Wu D."/>
            <person name="Tindall B."/>
            <person name="Pomrenke H."/>
            <person name="Brambilla E."/>
            <person name="Klenk H.-P."/>
            <person name="Eisen J.A."/>
        </authorList>
    </citation>
    <scope>NUCLEOTIDE SEQUENCE [LARGE SCALE GENOMIC DNA]</scope>
    <source>
        <strain evidence="2 3">DSM 17448</strain>
    </source>
</reference>
<dbReference type="RefSeq" id="WP_015028335.1">
    <property type="nucleotide sequence ID" value="NC_018748.1"/>
</dbReference>
<organism evidence="2 3">
    <name type="scientific">Emticicia oligotrophica (strain DSM 17448 / CIP 109782 / MTCC 6937 / GPTSA100-15)</name>
    <dbReference type="NCBI Taxonomy" id="929562"/>
    <lineage>
        <taxon>Bacteria</taxon>
        <taxon>Pseudomonadati</taxon>
        <taxon>Bacteroidota</taxon>
        <taxon>Cytophagia</taxon>
        <taxon>Cytophagales</taxon>
        <taxon>Leadbetterellaceae</taxon>
        <taxon>Emticicia</taxon>
    </lineage>
</organism>
<evidence type="ECO:0000313" key="3">
    <source>
        <dbReference type="Proteomes" id="UP000002875"/>
    </source>
</evidence>
<protein>
    <submittedName>
        <fullName evidence="2">Plasmid stabilization system</fullName>
    </submittedName>
</protein>
<dbReference type="PANTHER" id="PTHR38813:SF1">
    <property type="entry name" value="TOXIN RELE1-RELATED"/>
    <property type="match status" value="1"/>
</dbReference>
<accession>A0ABM5MZM7</accession>
<dbReference type="Gene3D" id="3.30.2310.20">
    <property type="entry name" value="RelE-like"/>
    <property type="match status" value="1"/>
</dbReference>
<dbReference type="PANTHER" id="PTHR38813">
    <property type="match status" value="1"/>
</dbReference>
<gene>
    <name evidence="2" type="ordered locus">Emtol_1489</name>
</gene>
<evidence type="ECO:0000256" key="1">
    <source>
        <dbReference type="ARBA" id="ARBA00022649"/>
    </source>
</evidence>
<keyword evidence="1" id="KW-1277">Toxin-antitoxin system</keyword>
<sequence>MVVQFDEAFLKSLKKLRDKKVKEKLLELINNFEDSENLTDIPNIKKMQGYETYYRVWLGDYRVGFELQIDKSVLFILVAHRKEIYRFFP</sequence>
<dbReference type="Proteomes" id="UP000002875">
    <property type="component" value="Chromosome"/>
</dbReference>